<dbReference type="STRING" id="1090615.SAMN04515671_4000"/>
<evidence type="ECO:0000313" key="1">
    <source>
        <dbReference type="EMBL" id="SDP38881.1"/>
    </source>
</evidence>
<proteinExistence type="predicted"/>
<evidence type="ECO:0000313" key="2">
    <source>
        <dbReference type="Proteomes" id="UP000198741"/>
    </source>
</evidence>
<dbReference type="OrthoDB" id="4120491at2"/>
<dbReference type="RefSeq" id="WP_090479495.1">
    <property type="nucleotide sequence ID" value="NZ_LT629710.1"/>
</dbReference>
<accession>A0A1H0SAQ5</accession>
<dbReference type="SUPFAM" id="SSF53756">
    <property type="entry name" value="UDP-Glycosyltransferase/glycogen phosphorylase"/>
    <property type="match status" value="1"/>
</dbReference>
<organism evidence="1 2">
    <name type="scientific">Nakamurella panacisegetis</name>
    <dbReference type="NCBI Taxonomy" id="1090615"/>
    <lineage>
        <taxon>Bacteria</taxon>
        <taxon>Bacillati</taxon>
        <taxon>Actinomycetota</taxon>
        <taxon>Actinomycetes</taxon>
        <taxon>Nakamurellales</taxon>
        <taxon>Nakamurellaceae</taxon>
        <taxon>Nakamurella</taxon>
    </lineage>
</organism>
<name>A0A1H0SAQ5_9ACTN</name>
<reference evidence="1 2" key="1">
    <citation type="submission" date="2016-10" db="EMBL/GenBank/DDBJ databases">
        <authorList>
            <person name="de Groot N.N."/>
        </authorList>
    </citation>
    <scope>NUCLEOTIDE SEQUENCE [LARGE SCALE GENOMIC DNA]</scope>
    <source>
        <strain evidence="2">P4-7,KCTC 19426,CECT 7604</strain>
    </source>
</reference>
<protein>
    <submittedName>
        <fullName evidence="1">Uncharacterized protein</fullName>
    </submittedName>
</protein>
<dbReference type="Gene3D" id="3.40.50.2000">
    <property type="entry name" value="Glycogen Phosphorylase B"/>
    <property type="match status" value="2"/>
</dbReference>
<dbReference type="AlphaFoldDB" id="A0A1H0SAQ5"/>
<keyword evidence="2" id="KW-1185">Reference proteome</keyword>
<gene>
    <name evidence="1" type="ORF">SAMN04515671_4000</name>
</gene>
<dbReference type="Proteomes" id="UP000198741">
    <property type="component" value="Chromosome I"/>
</dbReference>
<sequence>MEDPVAFVSCGPSENGIVRFGRDLVHAARSVGFGGVARHEPDPLRLDELVGHLPPGITWVHLQINDWLLRDGRTAPEERLASFAAAVRAAGAGLSLTLHDLPHPAVGPELFRRRALTYARMCAEAVAVVVSSEHERRLLADALAVAAEVGVVTPGRPTTVIRLPVPSPVAGHDAPSAPECSAGSVGILGFVYPGKGHDDVLAELGDRAGPAPPLTVVAIGRPSPGHEDMPAELAARAARLGLGFRCTGYVPDEQLAGYLRAVAVPVAPAARMSASASINSWIAAGRRPLVRDNRYSREFEAANPGAIRRYARGGLGTAVEQARARPASTWLPETFRGEPDAAAAAAQYLRFVRDLGWHRMR</sequence>
<dbReference type="EMBL" id="LT629710">
    <property type="protein sequence ID" value="SDP38881.1"/>
    <property type="molecule type" value="Genomic_DNA"/>
</dbReference>